<dbReference type="Gene3D" id="3.90.930.1">
    <property type="match status" value="1"/>
</dbReference>
<dbReference type="EMBL" id="SGSQ01000003">
    <property type="protein sequence ID" value="RZG48733.1"/>
    <property type="molecule type" value="Genomic_DNA"/>
</dbReference>
<protein>
    <recommendedName>
        <fullName evidence="3">MORN repeat variant</fullName>
    </recommendedName>
</protein>
<accession>A0A4Q7AN19</accession>
<name>A0A4Q7AN19_9GAMM</name>
<comment type="caution">
    <text evidence="1">The sequence shown here is derived from an EMBL/GenBank/DDBJ whole genome shotgun (WGS) entry which is preliminary data.</text>
</comment>
<reference evidence="1 2" key="1">
    <citation type="submission" date="2019-02" db="EMBL/GenBank/DDBJ databases">
        <title>The Batch Genome Submission of Acinetobacter spp. strains.</title>
        <authorList>
            <person name="Qin J."/>
            <person name="Hu Y."/>
            <person name="Ye H."/>
            <person name="Wei L."/>
            <person name="Feng Y."/>
            <person name="Zong Z."/>
        </authorList>
    </citation>
    <scope>NUCLEOTIDE SEQUENCE [LARGE SCALE GENOMIC DNA]</scope>
    <source>
        <strain evidence="1 2">WCHAW060049</strain>
    </source>
</reference>
<evidence type="ECO:0008006" key="3">
    <source>
        <dbReference type="Google" id="ProtNLM"/>
    </source>
</evidence>
<evidence type="ECO:0000313" key="2">
    <source>
        <dbReference type="Proteomes" id="UP000293863"/>
    </source>
</evidence>
<sequence length="261" mass="30414">MTENLELVIEYYETGEMKLSYYINTNKQKHGECKFWHKNGKIFWDSQFVKGQMHGLSKEWSPTGNLLTSAEYVNGKLHGHYQQWQNNGLLLADGFYKNGLGQPGFKWYKRNGELWSISTIEDIIKKYKDNGEKKDFIFDLKNFNADIYCLPMETIKSANDLGNLYISCQLAIERKDYTNAINLLSLLIDKSLSEDNDWFLATAFLLRAYSFAKNGKKVEALYDLENTYIDKDSRAKGVFWLKNHECINQNSINLIINQYLV</sequence>
<dbReference type="AlphaFoldDB" id="A0A4Q7AN19"/>
<proteinExistence type="predicted"/>
<dbReference type="Proteomes" id="UP000293863">
    <property type="component" value="Unassembled WGS sequence"/>
</dbReference>
<dbReference type="SUPFAM" id="SSF82185">
    <property type="entry name" value="Histone H3 K4-specific methyltransferase SET7/9 N-terminal domain"/>
    <property type="match status" value="1"/>
</dbReference>
<organism evidence="1 2">
    <name type="scientific">Acinetobacter wuhouensis</name>
    <dbReference type="NCBI Taxonomy" id="1879050"/>
    <lineage>
        <taxon>Bacteria</taxon>
        <taxon>Pseudomonadati</taxon>
        <taxon>Pseudomonadota</taxon>
        <taxon>Gammaproteobacteria</taxon>
        <taxon>Moraxellales</taxon>
        <taxon>Moraxellaceae</taxon>
        <taxon>Acinetobacter</taxon>
    </lineage>
</organism>
<dbReference type="InterPro" id="IPR011652">
    <property type="entry name" value="MORN_2"/>
</dbReference>
<keyword evidence="2" id="KW-1185">Reference proteome</keyword>
<dbReference type="RefSeq" id="WP_130131495.1">
    <property type="nucleotide sequence ID" value="NZ_SGSQ01000003.1"/>
</dbReference>
<dbReference type="Pfam" id="PF07661">
    <property type="entry name" value="MORN_2"/>
    <property type="match status" value="2"/>
</dbReference>
<gene>
    <name evidence="1" type="ORF">EXU28_02875</name>
</gene>
<evidence type="ECO:0000313" key="1">
    <source>
        <dbReference type="EMBL" id="RZG48733.1"/>
    </source>
</evidence>